<comment type="caution">
    <text evidence="8">The sequence shown here is derived from an EMBL/GenBank/DDBJ whole genome shotgun (WGS) entry which is preliminary data.</text>
</comment>
<keyword evidence="1" id="KW-0808">Transferase</keyword>
<keyword evidence="4" id="KW-0067">ATP-binding</keyword>
<dbReference type="PANTHER" id="PTHR43289">
    <property type="entry name" value="MITOGEN-ACTIVATED PROTEIN KINASE KINASE KINASE 20-RELATED"/>
    <property type="match status" value="1"/>
</dbReference>
<keyword evidence="9" id="KW-1185">Reference proteome</keyword>
<dbReference type="GO" id="GO:0000922">
    <property type="term" value="C:spindle pole"/>
    <property type="evidence" value="ECO:0007669"/>
    <property type="project" value="UniProtKB-SubCell"/>
</dbReference>
<evidence type="ECO:0000256" key="4">
    <source>
        <dbReference type="ARBA" id="ARBA00022840"/>
    </source>
</evidence>
<dbReference type="PANTHER" id="PTHR43289:SF6">
    <property type="entry name" value="SERINE_THREONINE-PROTEIN KINASE NEKL-3"/>
    <property type="match status" value="1"/>
</dbReference>
<feature type="compositionally biased region" description="Low complexity" evidence="5">
    <location>
        <begin position="268"/>
        <end position="279"/>
    </location>
</feature>
<dbReference type="Pfam" id="PF00069">
    <property type="entry name" value="Pkinase"/>
    <property type="match status" value="1"/>
</dbReference>
<evidence type="ECO:0000256" key="6">
    <source>
        <dbReference type="SAM" id="Phobius"/>
    </source>
</evidence>
<reference evidence="8 9" key="1">
    <citation type="submission" date="2019-03" db="EMBL/GenBank/DDBJ databases">
        <title>Genomic Encyclopedia of Archaeal and Bacterial Type Strains, Phase II (KMG-II): from individual species to whole genera.</title>
        <authorList>
            <person name="Goeker M."/>
        </authorList>
    </citation>
    <scope>NUCLEOTIDE SEQUENCE [LARGE SCALE GENOMIC DNA]</scope>
    <source>
        <strain evidence="8 9">ATCC 25309</strain>
    </source>
</reference>
<feature type="domain" description="Protein kinase" evidence="7">
    <location>
        <begin position="22"/>
        <end position="280"/>
    </location>
</feature>
<evidence type="ECO:0000256" key="5">
    <source>
        <dbReference type="SAM" id="MobiDB-lite"/>
    </source>
</evidence>
<feature type="compositionally biased region" description="Basic and acidic residues" evidence="5">
    <location>
        <begin position="245"/>
        <end position="256"/>
    </location>
</feature>
<dbReference type="SUPFAM" id="SSF56112">
    <property type="entry name" value="Protein kinase-like (PK-like)"/>
    <property type="match status" value="1"/>
</dbReference>
<dbReference type="OrthoDB" id="187640at2"/>
<keyword evidence="3 8" id="KW-0418">Kinase</keyword>
<dbReference type="Gene3D" id="1.10.510.10">
    <property type="entry name" value="Transferase(Phosphotransferase) domain 1"/>
    <property type="match status" value="1"/>
</dbReference>
<dbReference type="GO" id="GO:0004674">
    <property type="term" value="F:protein serine/threonine kinase activity"/>
    <property type="evidence" value="ECO:0007669"/>
    <property type="project" value="TreeGrafter"/>
</dbReference>
<dbReference type="EMBL" id="SOCA01000003">
    <property type="protein sequence ID" value="TDU71073.1"/>
    <property type="molecule type" value="Genomic_DNA"/>
</dbReference>
<proteinExistence type="predicted"/>
<sequence length="473" mass="51955">MSDLSAHDFPSVTELGRWLPQYEVQEQLQVYQDGALYLGRQSALGRQVVIEVIPPPEEHLANALLDRLRRRARLVHPSITAVYDFGRTPQGQFYLVGEHVDGDLLDTLISERLLKPKVAFPLALQVCEALQIVHDLPMPHGTLSTQTILVSPEGQAKLTGIGMVQKSTGELSWLAPFRGSLTGDIRALGYTLHWMFAKCAPDADGRLSRDLPPAFATVIRRCLEPGSGRQFTRAEDVAEALKDALRGEQEKGEPTTRTKMVVAPGSRQPAGPAPSSMPQAAPPPKLAPGQLKPVVRHYQPTFFQRVDAFVWKAFSTGLHMLVSLVSIGALILLFLFKDKIVFEEDTSLPMASVEEIEMEDKPIPAAVLGALPPVEALPTAPATVKPITLPVSPPAPPMDPMEDLRSQYVTAVQTAANQALEKVRLDDLPHLQRELQLLQNGGDVPSVDEPNLPASLKVLRQRYREVQADRKSK</sequence>
<organism evidence="8 9">
    <name type="scientific">Prosthecobacter fusiformis</name>
    <dbReference type="NCBI Taxonomy" id="48464"/>
    <lineage>
        <taxon>Bacteria</taxon>
        <taxon>Pseudomonadati</taxon>
        <taxon>Verrucomicrobiota</taxon>
        <taxon>Verrucomicrobiia</taxon>
        <taxon>Verrucomicrobiales</taxon>
        <taxon>Verrucomicrobiaceae</taxon>
        <taxon>Prosthecobacter</taxon>
    </lineage>
</organism>
<dbReference type="GO" id="GO:0005524">
    <property type="term" value="F:ATP binding"/>
    <property type="evidence" value="ECO:0007669"/>
    <property type="project" value="UniProtKB-KW"/>
</dbReference>
<dbReference type="GO" id="GO:0005813">
    <property type="term" value="C:centrosome"/>
    <property type="evidence" value="ECO:0007669"/>
    <property type="project" value="UniProtKB-SubCell"/>
</dbReference>
<dbReference type="SMART" id="SM00220">
    <property type="entry name" value="S_TKc"/>
    <property type="match status" value="1"/>
</dbReference>
<protein>
    <submittedName>
        <fullName evidence="8">Protein kinase-like protein</fullName>
    </submittedName>
</protein>
<dbReference type="InterPro" id="IPR000719">
    <property type="entry name" value="Prot_kinase_dom"/>
</dbReference>
<evidence type="ECO:0000256" key="3">
    <source>
        <dbReference type="ARBA" id="ARBA00022777"/>
    </source>
</evidence>
<gene>
    <name evidence="8" type="ORF">EI77_02191</name>
</gene>
<evidence type="ECO:0000259" key="7">
    <source>
        <dbReference type="PROSITE" id="PS50011"/>
    </source>
</evidence>
<keyword evidence="6" id="KW-1133">Transmembrane helix</keyword>
<keyword evidence="6" id="KW-0472">Membrane</keyword>
<evidence type="ECO:0000313" key="8">
    <source>
        <dbReference type="EMBL" id="TDU71073.1"/>
    </source>
</evidence>
<evidence type="ECO:0000313" key="9">
    <source>
        <dbReference type="Proteomes" id="UP000295662"/>
    </source>
</evidence>
<feature type="transmembrane region" description="Helical" evidence="6">
    <location>
        <begin position="309"/>
        <end position="336"/>
    </location>
</feature>
<dbReference type="InterPro" id="IPR011009">
    <property type="entry name" value="Kinase-like_dom_sf"/>
</dbReference>
<name>A0A4V3FFJ7_9BACT</name>
<feature type="region of interest" description="Disordered" evidence="5">
    <location>
        <begin position="245"/>
        <end position="288"/>
    </location>
</feature>
<keyword evidence="6" id="KW-0812">Transmembrane</keyword>
<dbReference type="Gene3D" id="3.30.200.20">
    <property type="entry name" value="Phosphorylase Kinase, domain 1"/>
    <property type="match status" value="1"/>
</dbReference>
<dbReference type="AlphaFoldDB" id="A0A4V3FFJ7"/>
<evidence type="ECO:0000256" key="2">
    <source>
        <dbReference type="ARBA" id="ARBA00022741"/>
    </source>
</evidence>
<accession>A0A4V3FFJ7</accession>
<dbReference type="Proteomes" id="UP000295662">
    <property type="component" value="Unassembled WGS sequence"/>
</dbReference>
<dbReference type="PROSITE" id="PS50011">
    <property type="entry name" value="PROTEIN_KINASE_DOM"/>
    <property type="match status" value="1"/>
</dbReference>
<keyword evidence="2" id="KW-0547">Nucleotide-binding</keyword>
<dbReference type="RefSeq" id="WP_133795263.1">
    <property type="nucleotide sequence ID" value="NZ_SOCA01000003.1"/>
</dbReference>
<evidence type="ECO:0000256" key="1">
    <source>
        <dbReference type="ARBA" id="ARBA00022679"/>
    </source>
</evidence>